<evidence type="ECO:0000259" key="3">
    <source>
        <dbReference type="Pfam" id="PF10017"/>
    </source>
</evidence>
<dbReference type="Gene3D" id="3.40.50.150">
    <property type="entry name" value="Vaccinia Virus protein VP39"/>
    <property type="match status" value="1"/>
</dbReference>
<organism evidence="4 5">
    <name type="scientific">Methyloceanibacter marginalis</name>
    <dbReference type="NCBI Taxonomy" id="1774971"/>
    <lineage>
        <taxon>Bacteria</taxon>
        <taxon>Pseudomonadati</taxon>
        <taxon>Pseudomonadota</taxon>
        <taxon>Alphaproteobacteria</taxon>
        <taxon>Hyphomicrobiales</taxon>
        <taxon>Hyphomicrobiaceae</taxon>
        <taxon>Methyloceanibacter</taxon>
    </lineage>
</organism>
<dbReference type="InterPro" id="IPR017804">
    <property type="entry name" value="MeTrfase_EgtD-like"/>
</dbReference>
<sequence length="324" mass="35257">MAEGRTSTSATKSARRTAEIAEFADAVLHGLSKRPRSIPSRFLYDATGSALFEDITRVEAYYPTRTETALLDSYGDEIAALAGDVETLVEFGSGSSRKTSLLIEALAGLDTYIPIDVSESFLADAAKRLEAKHPGLNVKPHVGDFMRTRNLAGAPRGERLGFFSGSTIGNLTHEEAKAFLENAAEILGVGSTFLIGVDLKKSLDILLPAYDDEEGVTAAFSLNLLARINRELDGDFDTTGFAHTALYNDGKGRIEIYLQSLTDQDVRVMGRSFSFGKGERIHTENSHKYSVSEFQALAQSAGWQPVKAWTDPADLFSLHLLRLA</sequence>
<keyword evidence="1" id="KW-0489">Methyltransferase</keyword>
<gene>
    <name evidence="4" type="ORF">AUC71_08800</name>
</gene>
<dbReference type="PANTHER" id="PTHR43397:SF1">
    <property type="entry name" value="ERGOTHIONEINE BIOSYNTHESIS PROTEIN 1"/>
    <property type="match status" value="1"/>
</dbReference>
<dbReference type="Proteomes" id="UP000095042">
    <property type="component" value="Unassembled WGS sequence"/>
</dbReference>
<dbReference type="InterPro" id="IPR035094">
    <property type="entry name" value="EgtD"/>
</dbReference>
<evidence type="ECO:0000313" key="5">
    <source>
        <dbReference type="Proteomes" id="UP000095042"/>
    </source>
</evidence>
<dbReference type="PANTHER" id="PTHR43397">
    <property type="entry name" value="ERGOTHIONEINE BIOSYNTHESIS PROTEIN 1"/>
    <property type="match status" value="1"/>
</dbReference>
<dbReference type="AlphaFoldDB" id="A0A1E3WCU2"/>
<evidence type="ECO:0000256" key="2">
    <source>
        <dbReference type="ARBA" id="ARBA00022679"/>
    </source>
</evidence>
<dbReference type="PIRSF" id="PIRSF018005">
    <property type="entry name" value="UCP018005"/>
    <property type="match status" value="1"/>
</dbReference>
<dbReference type="InterPro" id="IPR019257">
    <property type="entry name" value="MeTrfase_dom"/>
</dbReference>
<dbReference type="GO" id="GO:0032259">
    <property type="term" value="P:methylation"/>
    <property type="evidence" value="ECO:0007669"/>
    <property type="project" value="UniProtKB-KW"/>
</dbReference>
<dbReference type="Pfam" id="PF10017">
    <property type="entry name" value="Methyltransf_33"/>
    <property type="match status" value="1"/>
</dbReference>
<dbReference type="OrthoDB" id="5289726at2"/>
<proteinExistence type="predicted"/>
<keyword evidence="2" id="KW-0808">Transferase</keyword>
<reference evidence="4 5" key="1">
    <citation type="journal article" date="2016" name="Environ. Microbiol.">
        <title>New Methyloceanibacter diversity from North Sea sediments includes methanotroph containing solely the soluble methane monooxygenase.</title>
        <authorList>
            <person name="Vekeman B."/>
            <person name="Kerckhof F.M."/>
            <person name="Cremers G."/>
            <person name="de Vos P."/>
            <person name="Vandamme P."/>
            <person name="Boon N."/>
            <person name="Op den Camp H.J."/>
            <person name="Heylen K."/>
        </authorList>
    </citation>
    <scope>NUCLEOTIDE SEQUENCE [LARGE SCALE GENOMIC DNA]</scope>
    <source>
        <strain evidence="4 5">R-67177</strain>
    </source>
</reference>
<name>A0A1E3WCU2_9HYPH</name>
<feature type="domain" description="Histidine-specific methyltransferase SAM-dependent" evidence="3">
    <location>
        <begin position="24"/>
        <end position="322"/>
    </location>
</feature>
<evidence type="ECO:0000256" key="1">
    <source>
        <dbReference type="ARBA" id="ARBA00022603"/>
    </source>
</evidence>
<dbReference type="InterPro" id="IPR051128">
    <property type="entry name" value="EgtD_Methyltrsf_superfamily"/>
</dbReference>
<protein>
    <recommendedName>
        <fullName evidence="3">Histidine-specific methyltransferase SAM-dependent domain-containing protein</fullName>
    </recommendedName>
</protein>
<evidence type="ECO:0000313" key="4">
    <source>
        <dbReference type="EMBL" id="ODS03601.1"/>
    </source>
</evidence>
<dbReference type="SUPFAM" id="SSF53335">
    <property type="entry name" value="S-adenosyl-L-methionine-dependent methyltransferases"/>
    <property type="match status" value="1"/>
</dbReference>
<dbReference type="InterPro" id="IPR029063">
    <property type="entry name" value="SAM-dependent_MTases_sf"/>
</dbReference>
<accession>A0A1E3WCU2</accession>
<dbReference type="EMBL" id="LPWD01000081">
    <property type="protein sequence ID" value="ODS03601.1"/>
    <property type="molecule type" value="Genomic_DNA"/>
</dbReference>
<keyword evidence="5" id="KW-1185">Reference proteome</keyword>
<dbReference type="GO" id="GO:0008168">
    <property type="term" value="F:methyltransferase activity"/>
    <property type="evidence" value="ECO:0007669"/>
    <property type="project" value="UniProtKB-KW"/>
</dbReference>
<dbReference type="NCBIfam" id="TIGR03438">
    <property type="entry name" value="egtD_ergothio"/>
    <property type="match status" value="1"/>
</dbReference>
<comment type="caution">
    <text evidence="4">The sequence shown here is derived from an EMBL/GenBank/DDBJ whole genome shotgun (WGS) entry which is preliminary data.</text>
</comment>